<accession>A0A024EFB0</accession>
<dbReference type="KEGG" id="pman:OU5_3964"/>
<gene>
    <name evidence="1" type="ORF">OU5_3964</name>
</gene>
<dbReference type="HOGENOM" id="CLU_2975916_0_0_6"/>
<dbReference type="EMBL" id="CP005960">
    <property type="protein sequence ID" value="AHZ71043.1"/>
    <property type="molecule type" value="Genomic_DNA"/>
</dbReference>
<protein>
    <submittedName>
        <fullName evidence="1">Putative iron/sulfur-binding protein</fullName>
    </submittedName>
</protein>
<proteinExistence type="predicted"/>
<evidence type="ECO:0000313" key="2">
    <source>
        <dbReference type="Proteomes" id="UP000026913"/>
    </source>
</evidence>
<dbReference type="AlphaFoldDB" id="A0A024EFB0"/>
<name>A0A024EFB0_9PSED</name>
<evidence type="ECO:0000313" key="1">
    <source>
        <dbReference type="EMBL" id="AHZ71043.1"/>
    </source>
</evidence>
<sequence>MWPAKVANQVCYARCKDCVLVWSECGAGAGQNLIHGRHGPICSRRATPGSWGLVAISM</sequence>
<reference evidence="1 2" key="1">
    <citation type="journal article" date="2012" name="J. Bacteriol.">
        <title>Genome sequence of cold-adapted Pseudomonas mandelii strain JR-1.</title>
        <authorList>
            <person name="Jang S.H."/>
            <person name="Kim J."/>
            <person name="Kim J."/>
            <person name="Hong S."/>
            <person name="Lee C."/>
        </authorList>
    </citation>
    <scope>NUCLEOTIDE SEQUENCE [LARGE SCALE GENOMIC DNA]</scope>
    <source>
        <strain evidence="1 2">JR-1</strain>
    </source>
</reference>
<organism evidence="1 2">
    <name type="scientific">Pseudomonas mandelii JR-1</name>
    <dbReference type="NCBI Taxonomy" id="1147786"/>
    <lineage>
        <taxon>Bacteria</taxon>
        <taxon>Pseudomonadati</taxon>
        <taxon>Pseudomonadota</taxon>
        <taxon>Gammaproteobacteria</taxon>
        <taxon>Pseudomonadales</taxon>
        <taxon>Pseudomonadaceae</taxon>
        <taxon>Pseudomonas</taxon>
    </lineage>
</organism>
<dbReference type="Proteomes" id="UP000026913">
    <property type="component" value="Chromosome"/>
</dbReference>